<organism evidence="1 2">
    <name type="scientific">Romanomermis culicivorax</name>
    <name type="common">Nematode worm</name>
    <dbReference type="NCBI Taxonomy" id="13658"/>
    <lineage>
        <taxon>Eukaryota</taxon>
        <taxon>Metazoa</taxon>
        <taxon>Ecdysozoa</taxon>
        <taxon>Nematoda</taxon>
        <taxon>Enoplea</taxon>
        <taxon>Dorylaimia</taxon>
        <taxon>Mermithida</taxon>
        <taxon>Mermithoidea</taxon>
        <taxon>Mermithidae</taxon>
        <taxon>Romanomermis</taxon>
    </lineage>
</organism>
<proteinExistence type="predicted"/>
<keyword evidence="1" id="KW-1185">Reference proteome</keyword>
<accession>A0A915KYN4</accession>
<dbReference type="Proteomes" id="UP000887565">
    <property type="component" value="Unplaced"/>
</dbReference>
<dbReference type="WBParaSite" id="nRc.2.0.1.t44052-RA">
    <property type="protein sequence ID" value="nRc.2.0.1.t44052-RA"/>
    <property type="gene ID" value="nRc.2.0.1.g44052"/>
</dbReference>
<sequence length="92" mass="10409">MINKHLLCHIFAWPSNLLCGSYVIAHQKHSPEFVKLDSAAMGNDTFTAHLMAWESRMHYNVSLEPGHFAPSIMNITIQVDQNKAVVELNEAF</sequence>
<protein>
    <submittedName>
        <fullName evidence="2">Uncharacterized protein</fullName>
    </submittedName>
</protein>
<evidence type="ECO:0000313" key="1">
    <source>
        <dbReference type="Proteomes" id="UP000887565"/>
    </source>
</evidence>
<reference evidence="2" key="1">
    <citation type="submission" date="2022-11" db="UniProtKB">
        <authorList>
            <consortium name="WormBaseParasite"/>
        </authorList>
    </citation>
    <scope>IDENTIFICATION</scope>
</reference>
<name>A0A915KYN4_ROMCU</name>
<evidence type="ECO:0000313" key="2">
    <source>
        <dbReference type="WBParaSite" id="nRc.2.0.1.t44052-RA"/>
    </source>
</evidence>
<dbReference type="AlphaFoldDB" id="A0A915KYN4"/>